<organism evidence="2">
    <name type="scientific">Iconisemion striatum</name>
    <dbReference type="NCBI Taxonomy" id="60296"/>
    <lineage>
        <taxon>Eukaryota</taxon>
        <taxon>Metazoa</taxon>
        <taxon>Chordata</taxon>
        <taxon>Craniata</taxon>
        <taxon>Vertebrata</taxon>
        <taxon>Euteleostomi</taxon>
        <taxon>Actinopterygii</taxon>
        <taxon>Neopterygii</taxon>
        <taxon>Teleostei</taxon>
        <taxon>Neoteleostei</taxon>
        <taxon>Acanthomorphata</taxon>
        <taxon>Ovalentaria</taxon>
        <taxon>Atherinomorphae</taxon>
        <taxon>Cyprinodontiformes</taxon>
        <taxon>Nothobranchiidae</taxon>
        <taxon>Iconisemion</taxon>
    </lineage>
</organism>
<reference evidence="2" key="2">
    <citation type="submission" date="2016-06" db="EMBL/GenBank/DDBJ databases">
        <title>The genome of a short-lived fish provides insights into sex chromosome evolution and the genetic control of aging.</title>
        <authorList>
            <person name="Reichwald K."/>
            <person name="Felder M."/>
            <person name="Petzold A."/>
            <person name="Koch P."/>
            <person name="Groth M."/>
            <person name="Platzer M."/>
        </authorList>
    </citation>
    <scope>NUCLEOTIDE SEQUENCE</scope>
    <source>
        <tissue evidence="2">Brain</tissue>
    </source>
</reference>
<accession>A0A1A7Y957</accession>
<feature type="non-terminal residue" evidence="2">
    <location>
        <position position="1"/>
    </location>
</feature>
<evidence type="ECO:0000256" key="1">
    <source>
        <dbReference type="SAM" id="SignalP"/>
    </source>
</evidence>
<sequence length="59" mass="6641">FQTNWVPDTLEVSLVLLSIIPRTWTLESYKAVVTACCDSKCNLVLRDLCLLIDVTIQSV</sequence>
<protein>
    <submittedName>
        <fullName evidence="2">Uncharacterized protein</fullName>
    </submittedName>
</protein>
<evidence type="ECO:0000313" key="2">
    <source>
        <dbReference type="EMBL" id="SBP26808.1"/>
    </source>
</evidence>
<gene>
    <name evidence="2" type="primary">Nfu_g_1_020155</name>
</gene>
<keyword evidence="1" id="KW-0732">Signal</keyword>
<dbReference type="EMBL" id="HADX01004576">
    <property type="protein sequence ID" value="SBP26808.1"/>
    <property type="molecule type" value="Transcribed_RNA"/>
</dbReference>
<name>A0A1A7Y957_9TELE</name>
<dbReference type="AlphaFoldDB" id="A0A1A7Y957"/>
<proteinExistence type="predicted"/>
<feature type="chain" id="PRO_5008363732" evidence="1">
    <location>
        <begin position="26"/>
        <end position="59"/>
    </location>
</feature>
<reference evidence="2" key="1">
    <citation type="submission" date="2016-05" db="EMBL/GenBank/DDBJ databases">
        <authorList>
            <person name="Lavstsen T."/>
            <person name="Jespersen J.S."/>
        </authorList>
    </citation>
    <scope>NUCLEOTIDE SEQUENCE</scope>
    <source>
        <tissue evidence="2">Brain</tissue>
    </source>
</reference>
<feature type="signal peptide" evidence="1">
    <location>
        <begin position="1"/>
        <end position="25"/>
    </location>
</feature>